<evidence type="ECO:0000313" key="1">
    <source>
        <dbReference type="EMBL" id="OGN05225.1"/>
    </source>
</evidence>
<organism evidence="1 2">
    <name type="scientific">Candidatus Yanofskybacteria bacterium RIFCSPHIGHO2_01_FULL_44_22</name>
    <dbReference type="NCBI Taxonomy" id="1802669"/>
    <lineage>
        <taxon>Bacteria</taxon>
        <taxon>Candidatus Yanofskyibacteriota</taxon>
    </lineage>
</organism>
<protein>
    <submittedName>
        <fullName evidence="1">Uncharacterized protein</fullName>
    </submittedName>
</protein>
<dbReference type="EMBL" id="MGJJ01000015">
    <property type="protein sequence ID" value="OGN05225.1"/>
    <property type="molecule type" value="Genomic_DNA"/>
</dbReference>
<comment type="caution">
    <text evidence="1">The sequence shown here is derived from an EMBL/GenBank/DDBJ whole genome shotgun (WGS) entry which is preliminary data.</text>
</comment>
<reference evidence="1 2" key="1">
    <citation type="journal article" date="2016" name="Nat. Commun.">
        <title>Thousands of microbial genomes shed light on interconnected biogeochemical processes in an aquifer system.</title>
        <authorList>
            <person name="Anantharaman K."/>
            <person name="Brown C.T."/>
            <person name="Hug L.A."/>
            <person name="Sharon I."/>
            <person name="Castelle C.J."/>
            <person name="Probst A.J."/>
            <person name="Thomas B.C."/>
            <person name="Singh A."/>
            <person name="Wilkins M.J."/>
            <person name="Karaoz U."/>
            <person name="Brodie E.L."/>
            <person name="Williams K.H."/>
            <person name="Hubbard S.S."/>
            <person name="Banfield J.F."/>
        </authorList>
    </citation>
    <scope>NUCLEOTIDE SEQUENCE [LARGE SCALE GENOMIC DNA]</scope>
</reference>
<gene>
    <name evidence="1" type="ORF">A2746_01010</name>
</gene>
<dbReference type="Proteomes" id="UP000177419">
    <property type="component" value="Unassembled WGS sequence"/>
</dbReference>
<sequence>MTNIINYAIIIKSWDCELRCSGGIKIVTACPLAVLNNNYINIKLSAAKTIGLSVSKKKTSQKRGFLF</sequence>
<accession>A0A1F8EWI0</accession>
<evidence type="ECO:0000313" key="2">
    <source>
        <dbReference type="Proteomes" id="UP000177419"/>
    </source>
</evidence>
<dbReference type="STRING" id="1802669.A2746_01010"/>
<proteinExistence type="predicted"/>
<name>A0A1F8EWI0_9BACT</name>
<dbReference type="AlphaFoldDB" id="A0A1F8EWI0"/>